<reference evidence="2 3" key="1">
    <citation type="submission" date="2019-02" db="EMBL/GenBank/DDBJ databases">
        <title>Planctomycetal bacteria perform biofilm scaping via a novel small molecule.</title>
        <authorList>
            <person name="Jeske O."/>
            <person name="Boedeker C."/>
            <person name="Wiegand S."/>
            <person name="Breitling P."/>
            <person name="Kallscheuer N."/>
            <person name="Jogler M."/>
            <person name="Rohde M."/>
            <person name="Petersen J."/>
            <person name="Medema M.H."/>
            <person name="Surup F."/>
            <person name="Jogler C."/>
        </authorList>
    </citation>
    <scope>NUCLEOTIDE SEQUENCE [LARGE SCALE GENOMIC DNA]</scope>
    <source>
        <strain evidence="2 3">Mal15</strain>
    </source>
</reference>
<protein>
    <submittedName>
        <fullName evidence="2">Uncharacterized protein</fullName>
    </submittedName>
</protein>
<proteinExistence type="predicted"/>
<sequence>MTMHHDGRKGTPLGDDYASVERQIAALGGAILPGRRHRDEVLEHTSDSVGRTRNQRRTVQVTLVMALLLVLGSPLISALTRVQPPRPQTADQTNAAALRHAEASQMSFDWALVDIFRQFRERKRAGGR</sequence>
<evidence type="ECO:0000313" key="2">
    <source>
        <dbReference type="EMBL" id="QEG02511.1"/>
    </source>
</evidence>
<feature type="transmembrane region" description="Helical" evidence="1">
    <location>
        <begin position="61"/>
        <end position="79"/>
    </location>
</feature>
<dbReference type="KEGG" id="smam:Mal15_66320"/>
<name>A0A5B9MQK0_9BACT</name>
<dbReference type="Proteomes" id="UP000321353">
    <property type="component" value="Chromosome"/>
</dbReference>
<dbReference type="RefSeq" id="WP_147871442.1">
    <property type="nucleotide sequence ID" value="NZ_CP036264.1"/>
</dbReference>
<evidence type="ECO:0000256" key="1">
    <source>
        <dbReference type="SAM" id="Phobius"/>
    </source>
</evidence>
<keyword evidence="1" id="KW-0812">Transmembrane</keyword>
<dbReference type="EMBL" id="CP036264">
    <property type="protein sequence ID" value="QEG02511.1"/>
    <property type="molecule type" value="Genomic_DNA"/>
</dbReference>
<dbReference type="AlphaFoldDB" id="A0A5B9MQK0"/>
<keyword evidence="1" id="KW-1133">Transmembrane helix</keyword>
<keyword evidence="1" id="KW-0472">Membrane</keyword>
<evidence type="ECO:0000313" key="3">
    <source>
        <dbReference type="Proteomes" id="UP000321353"/>
    </source>
</evidence>
<organism evidence="2 3">
    <name type="scientific">Stieleria maiorica</name>
    <dbReference type="NCBI Taxonomy" id="2795974"/>
    <lineage>
        <taxon>Bacteria</taxon>
        <taxon>Pseudomonadati</taxon>
        <taxon>Planctomycetota</taxon>
        <taxon>Planctomycetia</taxon>
        <taxon>Pirellulales</taxon>
        <taxon>Pirellulaceae</taxon>
        <taxon>Stieleria</taxon>
    </lineage>
</organism>
<keyword evidence="3" id="KW-1185">Reference proteome</keyword>
<gene>
    <name evidence="2" type="ORF">Mal15_66320</name>
</gene>
<accession>A0A5B9MQK0</accession>